<dbReference type="InterPro" id="IPR000595">
    <property type="entry name" value="cNMP-bd_dom"/>
</dbReference>
<dbReference type="KEGG" id="cpis:HS961_00300"/>
<dbReference type="RefSeq" id="WP_182325848.1">
    <property type="nucleotide sequence ID" value="NZ_CP058554.1"/>
</dbReference>
<dbReference type="Gene3D" id="2.60.120.10">
    <property type="entry name" value="Jelly Rolls"/>
    <property type="match status" value="1"/>
</dbReference>
<gene>
    <name evidence="2" type="ORF">HS961_00300</name>
</gene>
<evidence type="ECO:0000313" key="2">
    <source>
        <dbReference type="EMBL" id="QMV71402.1"/>
    </source>
</evidence>
<dbReference type="GO" id="GO:0003700">
    <property type="term" value="F:DNA-binding transcription factor activity"/>
    <property type="evidence" value="ECO:0007669"/>
    <property type="project" value="TreeGrafter"/>
</dbReference>
<dbReference type="Pfam" id="PF00027">
    <property type="entry name" value="cNMP_binding"/>
    <property type="match status" value="1"/>
</dbReference>
<name>A0A7G5EBM7_9BURK</name>
<dbReference type="PANTHER" id="PTHR24567:SF74">
    <property type="entry name" value="HTH-TYPE TRANSCRIPTIONAL REGULATOR ARCR"/>
    <property type="match status" value="1"/>
</dbReference>
<dbReference type="AlphaFoldDB" id="A0A7G5EBM7"/>
<reference evidence="2 3" key="1">
    <citation type="journal article" date="2020" name="G3 (Bethesda)">
        <title>CeMbio - The Caenorhabditis elegans Microbiome Resource.</title>
        <authorList>
            <person name="Dirksen P."/>
            <person name="Assie A."/>
            <person name="Zimmermann J."/>
            <person name="Zhang F."/>
            <person name="Tietje A.M."/>
            <person name="Marsh S.A."/>
            <person name="Felix M.A."/>
            <person name="Shapira M."/>
            <person name="Kaleta C."/>
            <person name="Schulenburg H."/>
            <person name="Samuel B."/>
        </authorList>
    </citation>
    <scope>NUCLEOTIDE SEQUENCE [LARGE SCALE GENOMIC DNA]</scope>
    <source>
        <strain evidence="2 3">BIGb0172</strain>
    </source>
</reference>
<proteinExistence type="predicted"/>
<sequence>MNRLHSASPADDAAEADTGFFLHGFQQASTSEAPYVLWSQRRKAIHAQLLAPADPATALRMVWAQDAALSLLQSPFIDQMVQYLEFYQVPADQTLIQQGELGDYLLIVLSGQVRVDRQLANGQSVHLADTHPGEVLGEMSLFDSSPRFSSCTTSTDCALAVLKADTLDAMMELDASTAAYLLALFTRKLSTRLRQTSARIEP</sequence>
<accession>A0A7G5EBM7</accession>
<dbReference type="EMBL" id="CP058554">
    <property type="protein sequence ID" value="QMV71402.1"/>
    <property type="molecule type" value="Genomic_DNA"/>
</dbReference>
<dbReference type="CDD" id="cd00038">
    <property type="entry name" value="CAP_ED"/>
    <property type="match status" value="1"/>
</dbReference>
<organism evidence="2 3">
    <name type="scientific">Comamonas piscis</name>
    <dbReference type="NCBI Taxonomy" id="1562974"/>
    <lineage>
        <taxon>Bacteria</taxon>
        <taxon>Pseudomonadati</taxon>
        <taxon>Pseudomonadota</taxon>
        <taxon>Betaproteobacteria</taxon>
        <taxon>Burkholderiales</taxon>
        <taxon>Comamonadaceae</taxon>
        <taxon>Comamonas</taxon>
    </lineage>
</organism>
<dbReference type="InterPro" id="IPR050397">
    <property type="entry name" value="Env_Response_Regulators"/>
</dbReference>
<dbReference type="Proteomes" id="UP000515240">
    <property type="component" value="Chromosome"/>
</dbReference>
<dbReference type="SMART" id="SM00100">
    <property type="entry name" value="cNMP"/>
    <property type="match status" value="1"/>
</dbReference>
<dbReference type="PROSITE" id="PS00888">
    <property type="entry name" value="CNMP_BINDING_1"/>
    <property type="match status" value="1"/>
</dbReference>
<dbReference type="SUPFAM" id="SSF51206">
    <property type="entry name" value="cAMP-binding domain-like"/>
    <property type="match status" value="1"/>
</dbReference>
<keyword evidence="3" id="KW-1185">Reference proteome</keyword>
<protein>
    <submittedName>
        <fullName evidence="2">Cyclic nucleotide-binding domain-containing protein</fullName>
    </submittedName>
</protein>
<evidence type="ECO:0000259" key="1">
    <source>
        <dbReference type="PROSITE" id="PS50042"/>
    </source>
</evidence>
<dbReference type="InterPro" id="IPR014710">
    <property type="entry name" value="RmlC-like_jellyroll"/>
</dbReference>
<dbReference type="PANTHER" id="PTHR24567">
    <property type="entry name" value="CRP FAMILY TRANSCRIPTIONAL REGULATORY PROTEIN"/>
    <property type="match status" value="1"/>
</dbReference>
<dbReference type="InterPro" id="IPR018490">
    <property type="entry name" value="cNMP-bd_dom_sf"/>
</dbReference>
<dbReference type="PROSITE" id="PS50042">
    <property type="entry name" value="CNMP_BINDING_3"/>
    <property type="match status" value="1"/>
</dbReference>
<dbReference type="InterPro" id="IPR018488">
    <property type="entry name" value="cNMP-bd_CS"/>
</dbReference>
<feature type="domain" description="Cyclic nucleotide-binding" evidence="1">
    <location>
        <begin position="68"/>
        <end position="171"/>
    </location>
</feature>
<dbReference type="GO" id="GO:0005829">
    <property type="term" value="C:cytosol"/>
    <property type="evidence" value="ECO:0007669"/>
    <property type="project" value="TreeGrafter"/>
</dbReference>
<evidence type="ECO:0000313" key="3">
    <source>
        <dbReference type="Proteomes" id="UP000515240"/>
    </source>
</evidence>